<dbReference type="EMBL" id="BPLR01007872">
    <property type="protein sequence ID" value="GIY20386.1"/>
    <property type="molecule type" value="Genomic_DNA"/>
</dbReference>
<dbReference type="Proteomes" id="UP001054945">
    <property type="component" value="Unassembled WGS sequence"/>
</dbReference>
<comment type="caution">
    <text evidence="1">The sequence shown here is derived from an EMBL/GenBank/DDBJ whole genome shotgun (WGS) entry which is preliminary data.</text>
</comment>
<gene>
    <name evidence="1" type="ORF">CEXT_38521</name>
</gene>
<name>A0AAV4RHK1_CAEEX</name>
<sequence>MAGSKFYLSTENPYKCHCFEYVTEQRKAGRQIPAFSFCYSEVDVYSSNGFPEAARAPYTKPRKKTAIMRGINYGESTNGYNTKNKNNHFYDLFCKRVAISADDAHRVAPHQRAPVRSQPRYKPTSFVAKGSISPYQKPTVLSEISITAFAVNLPLQVCLYREPARLGVYVPFHAA</sequence>
<reference evidence="1 2" key="1">
    <citation type="submission" date="2021-06" db="EMBL/GenBank/DDBJ databases">
        <title>Caerostris extrusa draft genome.</title>
        <authorList>
            <person name="Kono N."/>
            <person name="Arakawa K."/>
        </authorList>
    </citation>
    <scope>NUCLEOTIDE SEQUENCE [LARGE SCALE GENOMIC DNA]</scope>
</reference>
<organism evidence="1 2">
    <name type="scientific">Caerostris extrusa</name>
    <name type="common">Bark spider</name>
    <name type="synonym">Caerostris bankana</name>
    <dbReference type="NCBI Taxonomy" id="172846"/>
    <lineage>
        <taxon>Eukaryota</taxon>
        <taxon>Metazoa</taxon>
        <taxon>Ecdysozoa</taxon>
        <taxon>Arthropoda</taxon>
        <taxon>Chelicerata</taxon>
        <taxon>Arachnida</taxon>
        <taxon>Araneae</taxon>
        <taxon>Araneomorphae</taxon>
        <taxon>Entelegynae</taxon>
        <taxon>Araneoidea</taxon>
        <taxon>Araneidae</taxon>
        <taxon>Caerostris</taxon>
    </lineage>
</organism>
<evidence type="ECO:0000313" key="2">
    <source>
        <dbReference type="Proteomes" id="UP001054945"/>
    </source>
</evidence>
<keyword evidence="2" id="KW-1185">Reference proteome</keyword>
<protein>
    <submittedName>
        <fullName evidence="1">Uncharacterized protein</fullName>
    </submittedName>
</protein>
<evidence type="ECO:0000313" key="1">
    <source>
        <dbReference type="EMBL" id="GIY20386.1"/>
    </source>
</evidence>
<proteinExistence type="predicted"/>
<dbReference type="AlphaFoldDB" id="A0AAV4RHK1"/>
<accession>A0AAV4RHK1</accession>